<accession>A0A7R8VSM6</accession>
<gene>
    <name evidence="1" type="ORF">TDIB3V08_LOCUS10220</name>
</gene>
<name>A0A7R8VSM6_TIMDO</name>
<organism evidence="1">
    <name type="scientific">Timema douglasi</name>
    <name type="common">Walking stick</name>
    <dbReference type="NCBI Taxonomy" id="61478"/>
    <lineage>
        <taxon>Eukaryota</taxon>
        <taxon>Metazoa</taxon>
        <taxon>Ecdysozoa</taxon>
        <taxon>Arthropoda</taxon>
        <taxon>Hexapoda</taxon>
        <taxon>Insecta</taxon>
        <taxon>Pterygota</taxon>
        <taxon>Neoptera</taxon>
        <taxon>Polyneoptera</taxon>
        <taxon>Phasmatodea</taxon>
        <taxon>Timematodea</taxon>
        <taxon>Timematoidea</taxon>
        <taxon>Timematidae</taxon>
        <taxon>Timema</taxon>
    </lineage>
</organism>
<reference evidence="1" key="1">
    <citation type="submission" date="2020-11" db="EMBL/GenBank/DDBJ databases">
        <authorList>
            <person name="Tran Van P."/>
        </authorList>
    </citation>
    <scope>NUCLEOTIDE SEQUENCE</scope>
</reference>
<dbReference type="EMBL" id="OA571590">
    <property type="protein sequence ID" value="CAD7204058.1"/>
    <property type="molecule type" value="Genomic_DNA"/>
</dbReference>
<proteinExistence type="predicted"/>
<protein>
    <submittedName>
        <fullName evidence="1">Uncharacterized protein</fullName>
    </submittedName>
</protein>
<evidence type="ECO:0000313" key="1">
    <source>
        <dbReference type="EMBL" id="CAD7204058.1"/>
    </source>
</evidence>
<sequence length="67" mass="7707">MLEIEERERERKGANLTDVNLEIEERPYVQLEPTQSPISPPYVRSVALKKQGLGKSGIYFTVEESEQ</sequence>
<dbReference type="AlphaFoldDB" id="A0A7R8VSM6"/>